<organism evidence="1 2">
    <name type="scientific">Rhizodiscina lignyota</name>
    <dbReference type="NCBI Taxonomy" id="1504668"/>
    <lineage>
        <taxon>Eukaryota</taxon>
        <taxon>Fungi</taxon>
        <taxon>Dikarya</taxon>
        <taxon>Ascomycota</taxon>
        <taxon>Pezizomycotina</taxon>
        <taxon>Dothideomycetes</taxon>
        <taxon>Pleosporomycetidae</taxon>
        <taxon>Aulographales</taxon>
        <taxon>Rhizodiscinaceae</taxon>
        <taxon>Rhizodiscina</taxon>
    </lineage>
</organism>
<protein>
    <submittedName>
        <fullName evidence="1">Nuclear distribution protein RO10</fullName>
    </submittedName>
</protein>
<dbReference type="InterPro" id="IPR009991">
    <property type="entry name" value="DCTN3"/>
</dbReference>
<dbReference type="Pfam" id="PF07426">
    <property type="entry name" value="Dynactin_p22"/>
    <property type="match status" value="1"/>
</dbReference>
<evidence type="ECO:0000313" key="1">
    <source>
        <dbReference type="EMBL" id="KAF2104471.1"/>
    </source>
</evidence>
<accession>A0A9P4MBA8</accession>
<gene>
    <name evidence="1" type="ORF">NA57DRAFT_70675</name>
</gene>
<dbReference type="GO" id="GO:0005869">
    <property type="term" value="C:dynactin complex"/>
    <property type="evidence" value="ECO:0007669"/>
    <property type="project" value="InterPro"/>
</dbReference>
<dbReference type="OrthoDB" id="5403729at2759"/>
<dbReference type="EMBL" id="ML978121">
    <property type="protein sequence ID" value="KAF2104471.1"/>
    <property type="molecule type" value="Genomic_DNA"/>
</dbReference>
<reference evidence="1" key="1">
    <citation type="journal article" date="2020" name="Stud. Mycol.">
        <title>101 Dothideomycetes genomes: a test case for predicting lifestyles and emergence of pathogens.</title>
        <authorList>
            <person name="Haridas S."/>
            <person name="Albert R."/>
            <person name="Binder M."/>
            <person name="Bloem J."/>
            <person name="Labutti K."/>
            <person name="Salamov A."/>
            <person name="Andreopoulos B."/>
            <person name="Baker S."/>
            <person name="Barry K."/>
            <person name="Bills G."/>
            <person name="Bluhm B."/>
            <person name="Cannon C."/>
            <person name="Castanera R."/>
            <person name="Culley D."/>
            <person name="Daum C."/>
            <person name="Ezra D."/>
            <person name="Gonzalez J."/>
            <person name="Henrissat B."/>
            <person name="Kuo A."/>
            <person name="Liang C."/>
            <person name="Lipzen A."/>
            <person name="Lutzoni F."/>
            <person name="Magnuson J."/>
            <person name="Mondo S."/>
            <person name="Nolan M."/>
            <person name="Ohm R."/>
            <person name="Pangilinan J."/>
            <person name="Park H.-J."/>
            <person name="Ramirez L."/>
            <person name="Alfaro M."/>
            <person name="Sun H."/>
            <person name="Tritt A."/>
            <person name="Yoshinaga Y."/>
            <person name="Zwiers L.-H."/>
            <person name="Turgeon B."/>
            <person name="Goodwin S."/>
            <person name="Spatafora J."/>
            <person name="Crous P."/>
            <person name="Grigoriev I."/>
        </authorList>
    </citation>
    <scope>NUCLEOTIDE SEQUENCE</scope>
    <source>
        <strain evidence="1">CBS 133067</strain>
    </source>
</reference>
<keyword evidence="2" id="KW-1185">Reference proteome</keyword>
<dbReference type="GO" id="GO:0061640">
    <property type="term" value="P:cytoskeleton-dependent cytokinesis"/>
    <property type="evidence" value="ECO:0007669"/>
    <property type="project" value="InterPro"/>
</dbReference>
<dbReference type="AlphaFoldDB" id="A0A9P4MBA8"/>
<sequence length="206" mass="23203">MTALAGDVVLQTLQLLEWRLARIDFILNGRAGDREGEVEGQQSVMKRVGKLEDGLSKLIAKSPAMAEIIALQFRHPEIFESASSATKQDEPDVSTKFSVVITEAPSFPSAVSQLTQLNDLPIPPTKDFTNMIASLPRMAAIHERQSEQEKEISELRKRSALLLLKWHELFVLGQGRCWAEWDGRLKKAEIKVRREEVRKEKEVEAG</sequence>
<evidence type="ECO:0000313" key="2">
    <source>
        <dbReference type="Proteomes" id="UP000799772"/>
    </source>
</evidence>
<comment type="caution">
    <text evidence="1">The sequence shown here is derived from an EMBL/GenBank/DDBJ whole genome shotgun (WGS) entry which is preliminary data.</text>
</comment>
<name>A0A9P4MBA8_9PEZI</name>
<proteinExistence type="predicted"/>
<dbReference type="Proteomes" id="UP000799772">
    <property type="component" value="Unassembled WGS sequence"/>
</dbReference>